<evidence type="ECO:0000256" key="13">
    <source>
        <dbReference type="ARBA" id="ARBA00023136"/>
    </source>
</evidence>
<dbReference type="InterPro" id="IPR035329">
    <property type="entry name" value="VP4_helical"/>
</dbReference>
<proteinExistence type="inferred from homology"/>
<evidence type="ECO:0000256" key="9">
    <source>
        <dbReference type="ARBA" id="ARBA00022844"/>
    </source>
</evidence>
<dbReference type="Proteomes" id="UP000221911">
    <property type="component" value="Genome"/>
</dbReference>
<evidence type="ECO:0000259" key="21">
    <source>
        <dbReference type="Pfam" id="PF17477"/>
    </source>
</evidence>
<comment type="subcellular location">
    <subcellularLocation>
        <location evidence="18">Virion</location>
    </subcellularLocation>
</comment>
<evidence type="ECO:0000256" key="18">
    <source>
        <dbReference type="RuleBase" id="RU004344"/>
    </source>
</evidence>
<evidence type="ECO:0000313" key="24">
    <source>
        <dbReference type="Proteomes" id="UP000221911"/>
    </source>
</evidence>
<keyword evidence="14" id="KW-1015">Disulfide bond</keyword>
<protein>
    <recommendedName>
        <fullName evidence="18">Outer capsid protein VP4</fullName>
    </recommendedName>
</protein>
<evidence type="ECO:0000259" key="20">
    <source>
        <dbReference type="Pfam" id="PF00426"/>
    </source>
</evidence>
<keyword evidence="3 18" id="KW-0167">Capsid protein</keyword>
<dbReference type="GO" id="GO:0140267">
    <property type="term" value="P:symbiont entry into host cell via permeabilization of host membrane"/>
    <property type="evidence" value="ECO:0007669"/>
    <property type="project" value="UniProtKB-KW"/>
</dbReference>
<keyword evidence="1" id="KW-1032">Host cell membrane</keyword>
<evidence type="ECO:0000256" key="8">
    <source>
        <dbReference type="ARBA" id="ARBA00022804"/>
    </source>
</evidence>
<evidence type="ECO:0000256" key="7">
    <source>
        <dbReference type="ARBA" id="ARBA00022770"/>
    </source>
</evidence>
<dbReference type="HAMAP" id="MF_04125">
    <property type="entry name" value="Rota_VP4"/>
    <property type="match status" value="1"/>
</dbReference>
<evidence type="ECO:0000256" key="12">
    <source>
        <dbReference type="ARBA" id="ARBA00023111"/>
    </source>
</evidence>
<dbReference type="GO" id="GO:0039624">
    <property type="term" value="C:viral outer capsid"/>
    <property type="evidence" value="ECO:0007669"/>
    <property type="project" value="UniProtKB-KW"/>
</dbReference>
<keyword evidence="9 18" id="KW-0946">Virion</keyword>
<dbReference type="Gene3D" id="1.20.5.170">
    <property type="match status" value="1"/>
</dbReference>
<keyword evidence="5" id="KW-1162">Viral penetration into host cytoplasm</keyword>
<keyword evidence="15" id="KW-1038">Host endoplasmic reticulum</keyword>
<dbReference type="InterPro" id="IPR042546">
    <property type="entry name" value="Rota_A_VP4"/>
</dbReference>
<dbReference type="EMBL" id="AB749209">
    <property type="protein sequence ID" value="BAN00063.1"/>
    <property type="molecule type" value="Genomic_RNA"/>
</dbReference>
<keyword evidence="16" id="KW-1035">Host cytoplasm</keyword>
<keyword evidence="12" id="KW-1037">Host cytoskeleton</keyword>
<dbReference type="FunFam" id="2.60.120.200:FF:000303">
    <property type="entry name" value="Outer capsid protein VP4"/>
    <property type="match status" value="1"/>
</dbReference>
<dbReference type="InterPro" id="IPR038017">
    <property type="entry name" value="Rota_VP4_MID_sf"/>
</dbReference>
<sequence length="752" mass="84877">YSVDLYDEIEQIGSEKTQNVTVNPGPLAQTRYAPVNWGHGEINDSTTVEPILDGPYQPTTFTPPTDYWILINSNTNGVVYESTNNSDFWTAVIAVEPHVDPVDRQYNVFGENKQFNVRNDSDKWKFLEMFRSSSQNDFYNRRTLTSDTRLVGILKYGGRIWTFHGETPRATTDSSNTANLNSISITIHSEFYIIPRSQESKCNEYINNGLPPIQNTRNVVPLSLSSRSIQYTRAQVNEDITISKTSLWKEMQYNRDIIIRFKFGNSIIKLGGLGYKWSEISYKAANYQYNYLRDGEQVTAHTTCSVNGVNNFSYNGGSLPTDFSISRYEVIKENSYVYVDYWDDSKAFRNMVYVRSLAANLNSVKCTGGSYDFSIPVGAWPVMNGGAVSLHFAGVTLSTQFTDFVSLNSLRFRFSLTVDEPSFSILRTRTVNLYGLPAANPNNGNEYYEISGRFSLISLVPTNDDYQTPIMNSVTVRQDLERQLTDLREEFNSLSQEIAMSQLIDLALLPLDMFSMFSGIKSTIDLTKSMATSVMKKFRKSKLATSVSEMTNSLSDAASSASRNVSVRSNISTFSNWTNVSNDVSNVTNSVNDISTQTSTISKNLRLREMITQTEGMSFDDISAAVLKTKIDMSTQIGKNTLPDIVTEASEKFIPKRSYRILKDDEVMEINTEGKFFAYKIDTLNEVPFDVNKFAELVTNSPVISAIIDFKTLKNLNDNYGITRTEALNLIKSNPNVLRNFINQNNPIIRNR</sequence>
<evidence type="ECO:0000259" key="22">
    <source>
        <dbReference type="Pfam" id="PF17478"/>
    </source>
</evidence>
<evidence type="ECO:0000256" key="19">
    <source>
        <dbReference type="SAM" id="Coils"/>
    </source>
</evidence>
<feature type="non-terminal residue" evidence="23">
    <location>
        <position position="1"/>
    </location>
</feature>
<keyword evidence="8" id="KW-1161">Viral attachment to host cell</keyword>
<evidence type="ECO:0000256" key="2">
    <source>
        <dbReference type="ARBA" id="ARBA00022546"/>
    </source>
</evidence>
<dbReference type="Gene3D" id="2.60.120.200">
    <property type="match status" value="1"/>
</dbReference>
<keyword evidence="4" id="KW-0945">Host-virus interaction</keyword>
<evidence type="ECO:0000313" key="23">
    <source>
        <dbReference type="EMBL" id="BAN00063.1"/>
    </source>
</evidence>
<keyword evidence="6" id="KW-1173">Viral penetration via permeabilization of host membrane</keyword>
<feature type="domain" description="Rotavirus VP4 membrane interaction" evidence="21">
    <location>
        <begin position="236"/>
        <end position="460"/>
    </location>
</feature>
<dbReference type="SUPFAM" id="SSF49899">
    <property type="entry name" value="Concanavalin A-like lectins/glucanases"/>
    <property type="match status" value="1"/>
</dbReference>
<evidence type="ECO:0000256" key="1">
    <source>
        <dbReference type="ARBA" id="ARBA00022511"/>
    </source>
</evidence>
<evidence type="ECO:0000256" key="6">
    <source>
        <dbReference type="ARBA" id="ARBA00022648"/>
    </source>
</evidence>
<dbReference type="InterPro" id="IPR013320">
    <property type="entry name" value="ConA-like_dom_sf"/>
</dbReference>
<keyword evidence="7" id="KW-1152">Outer capsid protein</keyword>
<keyword evidence="10" id="KW-1043">Host membrane</keyword>
<keyword evidence="17" id="KW-1160">Virus entry into host cell</keyword>
<name>M4ZTQ2_9REOV</name>
<evidence type="ECO:0000256" key="10">
    <source>
        <dbReference type="ARBA" id="ARBA00022870"/>
    </source>
</evidence>
<evidence type="ECO:0000256" key="4">
    <source>
        <dbReference type="ARBA" id="ARBA00022581"/>
    </source>
</evidence>
<dbReference type="InterPro" id="IPR035330">
    <property type="entry name" value="Rota_VP4_MID"/>
</dbReference>
<evidence type="ECO:0000256" key="14">
    <source>
        <dbReference type="ARBA" id="ARBA00023157"/>
    </source>
</evidence>
<accession>M4ZTQ2</accession>
<dbReference type="Pfam" id="PF17477">
    <property type="entry name" value="Rota_VP4_MID"/>
    <property type="match status" value="1"/>
</dbReference>
<dbReference type="GO" id="GO:0019062">
    <property type="term" value="P:virion attachment to host cell"/>
    <property type="evidence" value="ECO:0007669"/>
    <property type="project" value="UniProtKB-KW"/>
</dbReference>
<dbReference type="SUPFAM" id="SSF111379">
    <property type="entry name" value="VP4 membrane interaction domain"/>
    <property type="match status" value="1"/>
</dbReference>
<gene>
    <name evidence="23" type="primary">VP4</name>
</gene>
<dbReference type="InterPro" id="IPR000416">
    <property type="entry name" value="VP4_concanavalin-like"/>
</dbReference>
<reference evidence="23 24" key="1">
    <citation type="journal article" date="2013" name="J. Gen. Virol.">
        <title>G8 rotaviruses with conserved genotype constellations detected in Malawi over 10 years (1997-2007) display frequent gene reassortment among strains co-circulating in humans.</title>
        <authorList>
            <person name="Nakagomi T."/>
            <person name="Doan Y.H."/>
            <person name="Dove W."/>
            <person name="Ngwira B."/>
            <person name="Iturriza-Gomara M."/>
            <person name="Nakagomi O."/>
            <person name="Cunliffe N.A."/>
        </authorList>
    </citation>
    <scope>NUCLEOTIDE SEQUENCE [LARGE SCALE GENOMIC DNA]</scope>
    <source>
        <strain evidence="23 24">RVA/Human-tc/MWI/QEC287/2006/G8P[8]</strain>
    </source>
</reference>
<evidence type="ECO:0000256" key="17">
    <source>
        <dbReference type="ARBA" id="ARBA00023296"/>
    </source>
</evidence>
<feature type="non-terminal residue" evidence="23">
    <location>
        <position position="752"/>
    </location>
</feature>
<feature type="coiled-coil region" evidence="19">
    <location>
        <begin position="470"/>
        <end position="497"/>
    </location>
</feature>
<keyword evidence="2" id="KW-0348">Hemagglutinin</keyword>
<dbReference type="Pfam" id="PF17478">
    <property type="entry name" value="VP4_helical"/>
    <property type="match status" value="1"/>
</dbReference>
<dbReference type="Pfam" id="PF00426">
    <property type="entry name" value="VP4_haemagglut"/>
    <property type="match status" value="1"/>
</dbReference>
<keyword evidence="11 19" id="KW-0175">Coiled coil</keyword>
<keyword evidence="13" id="KW-0472">Membrane</keyword>
<evidence type="ECO:0000256" key="11">
    <source>
        <dbReference type="ARBA" id="ARBA00023054"/>
    </source>
</evidence>
<organism evidence="23 24">
    <name type="scientific">Human rotavirus A</name>
    <dbReference type="NCBI Taxonomy" id="10941"/>
    <lineage>
        <taxon>Viruses</taxon>
        <taxon>Riboviria</taxon>
        <taxon>Orthornavirae</taxon>
        <taxon>Duplornaviricota</taxon>
        <taxon>Resentoviricetes</taxon>
        <taxon>Reovirales</taxon>
        <taxon>Sedoreoviridae</taxon>
        <taxon>Rotavirus</taxon>
        <taxon>Rotavirus alphagastroenteritidis</taxon>
        <taxon>Rotavirus A</taxon>
    </lineage>
</organism>
<evidence type="ECO:0000256" key="3">
    <source>
        <dbReference type="ARBA" id="ARBA00022561"/>
    </source>
</evidence>
<evidence type="ECO:0000256" key="5">
    <source>
        <dbReference type="ARBA" id="ARBA00022595"/>
    </source>
</evidence>
<evidence type="ECO:0000256" key="15">
    <source>
        <dbReference type="ARBA" id="ARBA00023184"/>
    </source>
</evidence>
<dbReference type="HAMAP" id="MF_04132">
    <property type="entry name" value="Rota_A_VP4"/>
    <property type="match status" value="1"/>
</dbReference>
<evidence type="ECO:0000256" key="16">
    <source>
        <dbReference type="ARBA" id="ARBA00023200"/>
    </source>
</evidence>
<comment type="similarity">
    <text evidence="18">Belongs to the rotavirus VP4 family.</text>
</comment>
<feature type="domain" description="Rotavirus VP4 helical" evidence="22">
    <location>
        <begin position="472"/>
        <end position="752"/>
    </location>
</feature>
<feature type="domain" description="Haemagglutinin outer capsid protein VP4 concanavalin-like" evidence="20">
    <location>
        <begin position="52"/>
        <end position="210"/>
    </location>
</feature>